<protein>
    <recommendedName>
        <fullName evidence="2">Phage tail protein</fullName>
    </recommendedName>
</protein>
<proteinExistence type="predicted"/>
<dbReference type="KEGG" id="scu:SCE1572_13805"/>
<dbReference type="InterPro" id="IPR006521">
    <property type="entry name" value="Tail_protein_I"/>
</dbReference>
<dbReference type="STRING" id="1254432.SCE1572_13805"/>
<evidence type="ECO:0000313" key="1">
    <source>
        <dbReference type="EMBL" id="AGP35509.1"/>
    </source>
</evidence>
<dbReference type="NCBIfam" id="TIGR02242">
    <property type="entry name" value="tail_TIGR02242"/>
    <property type="match status" value="1"/>
</dbReference>
<reference evidence="1" key="1">
    <citation type="journal article" date="2013" name="Sci. Rep.">
        <title>Extraordinary expansion of a Sorangium cellulosum genome from an alkaline milieu.</title>
        <authorList>
            <person name="Han K."/>
            <person name="Li Z.F."/>
            <person name="Peng R."/>
            <person name="Zhu L.P."/>
            <person name="Zhou T."/>
            <person name="Wang L.G."/>
            <person name="Li S.G."/>
            <person name="Zhang X.B."/>
            <person name="Hu W."/>
            <person name="Wu Z.H."/>
            <person name="Qin N."/>
            <person name="Li Y.Z."/>
        </authorList>
    </citation>
    <scope>NUCLEOTIDE SEQUENCE [LARGE SCALE GENOMIC DNA]</scope>
    <source>
        <strain evidence="1">So0157-2</strain>
    </source>
</reference>
<name>S4XSM8_SORCE</name>
<dbReference type="RefSeq" id="WP_020734728.1">
    <property type="nucleotide sequence ID" value="NC_021658.1"/>
</dbReference>
<dbReference type="Gene3D" id="2.120.10.30">
    <property type="entry name" value="TolB, C-terminal domain"/>
    <property type="match status" value="1"/>
</dbReference>
<evidence type="ECO:0008006" key="2">
    <source>
        <dbReference type="Google" id="ProtNLM"/>
    </source>
</evidence>
<dbReference type="eggNOG" id="COG4385">
    <property type="taxonomic scope" value="Bacteria"/>
</dbReference>
<dbReference type="Proteomes" id="UP000014803">
    <property type="component" value="Chromosome"/>
</dbReference>
<dbReference type="SUPFAM" id="SSF101898">
    <property type="entry name" value="NHL repeat"/>
    <property type="match status" value="1"/>
</dbReference>
<gene>
    <name evidence="1" type="ORF">SCE1572_13805</name>
</gene>
<organism evidence="1">
    <name type="scientific">Sorangium cellulosum So0157-2</name>
    <dbReference type="NCBI Taxonomy" id="1254432"/>
    <lineage>
        <taxon>Bacteria</taxon>
        <taxon>Pseudomonadati</taxon>
        <taxon>Myxococcota</taxon>
        <taxon>Polyangia</taxon>
        <taxon>Polyangiales</taxon>
        <taxon>Polyangiaceae</taxon>
        <taxon>Sorangium</taxon>
    </lineage>
</organism>
<dbReference type="EMBL" id="CP003969">
    <property type="protein sequence ID" value="AGP35509.1"/>
    <property type="molecule type" value="Genomic_DNA"/>
</dbReference>
<accession>S4XSM8</accession>
<dbReference type="HOGENOM" id="CLU_406487_0_0_7"/>
<dbReference type="OrthoDB" id="9792285at2"/>
<dbReference type="InterPro" id="IPR011042">
    <property type="entry name" value="6-blade_b-propeller_TolB-like"/>
</dbReference>
<dbReference type="InterPro" id="IPR011748">
    <property type="entry name" value="Unchr_phage_tail-like"/>
</dbReference>
<dbReference type="AlphaFoldDB" id="S4XSM8"/>
<dbReference type="PATRIC" id="fig|1254432.3.peg.3110"/>
<sequence>MRPSGVAAARFFHLDGWNGWRFARSVPPRGVVFDRRGLHLPPAGLPPGQLVRPGRAEARGLAFDAAGAPFAAAEGGRGLCLVAGRAEPPPSCWGLPDGAQRRIGGIAVDARGRMFLALQDEGEVRVVRLSPPGEVARIPVGRPGGIALDARSRVFVLDLADGPARAGNSAGVEVVAVRGAEGDAIAAAGDGLVAVVRAGDARLRLGRGGAPLAEIDLGRPALPAIAFDRASPTAADEVFLFIGDQRSGRVVRWRVRGGEAVPTGWSAAADAWSALAYRGGALFGLGAGCAVRPVTLEAEGFHAREGRVVLGPLDAGLPDTEWHRVTALVDPTPSAASGVRVEVLAVDEPDEREGWDPIAAEAAEDDPRWTPAAELVAPAPGRPAEVALRGALGRCAWVRLTLHGDGRQTPFVRWVRVEHPRASYLRYLPAIYSEDPAGRDLTARLLSLFEAAEVDLGASIARLGRLFAPLSADPGWLPWLAERLGVELDPAWPVPQQRAVLAAAIHVHRRRGTRAALEEVLGWYAGPGVRVVEAGQRGAALLLGGALPLGCATVLPHAGRPPRAVLGREPMLGAARLERGDGAAVEPLLPGRGEILVYLPPSAGASPERIARVRRAAEREAPAGTRVHVLGAAARAALGQGRLGLDAALGRRPPFRLPGAGEPAAPGPPLLARGSGELALGLGPRLGTDAKL</sequence>
<dbReference type="Pfam" id="PF09684">
    <property type="entry name" value="Tail_P2_I"/>
    <property type="match status" value="1"/>
</dbReference>